<evidence type="ECO:0000313" key="3">
    <source>
        <dbReference type="Ensembl" id="ENSCINP00000001814.3"/>
    </source>
</evidence>
<dbReference type="GeneID" id="100176958"/>
<dbReference type="OrthoDB" id="337038at2759"/>
<protein>
    <submittedName>
        <fullName evidence="3">Golgi-associated plant pathogenesis-related protein 1</fullName>
    </submittedName>
</protein>
<dbReference type="Ensembl" id="ENSCINT00000001814.3">
    <property type="protein sequence ID" value="ENSCINP00000001814.3"/>
    <property type="gene ID" value="ENSCING00000000989.3"/>
</dbReference>
<feature type="domain" description="SCP" evidence="2">
    <location>
        <begin position="49"/>
        <end position="180"/>
    </location>
</feature>
<dbReference type="InterPro" id="IPR014044">
    <property type="entry name" value="CAP_dom"/>
</dbReference>
<dbReference type="SUPFAM" id="SSF55797">
    <property type="entry name" value="PR-1-like"/>
    <property type="match status" value="1"/>
</dbReference>
<dbReference type="InParanoid" id="F6YLR6"/>
<dbReference type="HOGENOM" id="CLU_035730_9_3_1"/>
<sequence>MGKAFSRLFGTEEKKSPNDEPKNEETVDVTPPTKEEETVTEEPKGDGSQYAKDMLTKHNEKRALHSTAAMTLSVKLCEDAQKWADHIAAKNALEHCKDREGAGENLAWSSAELGADAAVDMWYNELKDYDFSQPGFSGSTGHFTQVVWKASTEFGAGFAQASDGSTYVVGRYLPPGNMNMAGQFEENVLPLA</sequence>
<dbReference type="InterPro" id="IPR001283">
    <property type="entry name" value="CRISP-related"/>
</dbReference>
<dbReference type="Proteomes" id="UP000008144">
    <property type="component" value="Chromosome 14"/>
</dbReference>
<name>F6YLR6_CIOIN</name>
<dbReference type="SMART" id="SM00198">
    <property type="entry name" value="SCP"/>
    <property type="match status" value="1"/>
</dbReference>
<dbReference type="Pfam" id="PF00188">
    <property type="entry name" value="CAP"/>
    <property type="match status" value="1"/>
</dbReference>
<accession>A0A1W2WD72</accession>
<dbReference type="InterPro" id="IPR018244">
    <property type="entry name" value="Allrgn_V5/Tpx1_CS"/>
</dbReference>
<evidence type="ECO:0000256" key="1">
    <source>
        <dbReference type="SAM" id="MobiDB-lite"/>
    </source>
</evidence>
<proteinExistence type="predicted"/>
<dbReference type="GO" id="GO:0005615">
    <property type="term" value="C:extracellular space"/>
    <property type="evidence" value="ECO:0000318"/>
    <property type="project" value="GO_Central"/>
</dbReference>
<dbReference type="PROSITE" id="PS01009">
    <property type="entry name" value="CRISP_1"/>
    <property type="match status" value="1"/>
</dbReference>
<keyword evidence="4" id="KW-1185">Reference proteome</keyword>
<dbReference type="Gene3D" id="3.40.33.10">
    <property type="entry name" value="CAP"/>
    <property type="match status" value="1"/>
</dbReference>
<feature type="compositionally biased region" description="Basic and acidic residues" evidence="1">
    <location>
        <begin position="33"/>
        <end position="45"/>
    </location>
</feature>
<dbReference type="EMBL" id="EAAA01001286">
    <property type="status" value="NOT_ANNOTATED_CDS"/>
    <property type="molecule type" value="Genomic_DNA"/>
</dbReference>
<reference evidence="4" key="1">
    <citation type="journal article" date="2002" name="Science">
        <title>The draft genome of Ciona intestinalis: insights into chordate and vertebrate origins.</title>
        <authorList>
            <person name="Dehal P."/>
            <person name="Satou Y."/>
            <person name="Campbell R.K."/>
            <person name="Chapman J."/>
            <person name="Degnan B."/>
            <person name="De Tomaso A."/>
            <person name="Davidson B."/>
            <person name="Di Gregorio A."/>
            <person name="Gelpke M."/>
            <person name="Goodstein D.M."/>
            <person name="Harafuji N."/>
            <person name="Hastings K.E."/>
            <person name="Ho I."/>
            <person name="Hotta K."/>
            <person name="Huang W."/>
            <person name="Kawashima T."/>
            <person name="Lemaire P."/>
            <person name="Martinez D."/>
            <person name="Meinertzhagen I.A."/>
            <person name="Necula S."/>
            <person name="Nonaka M."/>
            <person name="Putnam N."/>
            <person name="Rash S."/>
            <person name="Saiga H."/>
            <person name="Satake M."/>
            <person name="Terry A."/>
            <person name="Yamada L."/>
            <person name="Wang H.G."/>
            <person name="Awazu S."/>
            <person name="Azumi K."/>
            <person name="Boore J."/>
            <person name="Branno M."/>
            <person name="Chin-Bow S."/>
            <person name="DeSantis R."/>
            <person name="Doyle S."/>
            <person name="Francino P."/>
            <person name="Keys D.N."/>
            <person name="Haga S."/>
            <person name="Hayashi H."/>
            <person name="Hino K."/>
            <person name="Imai K.S."/>
            <person name="Inaba K."/>
            <person name="Kano S."/>
            <person name="Kobayashi K."/>
            <person name="Kobayashi M."/>
            <person name="Lee B.I."/>
            <person name="Makabe K.W."/>
            <person name="Manohar C."/>
            <person name="Matassi G."/>
            <person name="Medina M."/>
            <person name="Mochizuki Y."/>
            <person name="Mount S."/>
            <person name="Morishita T."/>
            <person name="Miura S."/>
            <person name="Nakayama A."/>
            <person name="Nishizaka S."/>
            <person name="Nomoto H."/>
            <person name="Ohta F."/>
            <person name="Oishi K."/>
            <person name="Rigoutsos I."/>
            <person name="Sano M."/>
            <person name="Sasaki A."/>
            <person name="Sasakura Y."/>
            <person name="Shoguchi E."/>
            <person name="Shin-i T."/>
            <person name="Spagnuolo A."/>
            <person name="Stainier D."/>
            <person name="Suzuki M.M."/>
            <person name="Tassy O."/>
            <person name="Takatori N."/>
            <person name="Tokuoka M."/>
            <person name="Yagi K."/>
            <person name="Yoshizaki F."/>
            <person name="Wada S."/>
            <person name="Zhang C."/>
            <person name="Hyatt P.D."/>
            <person name="Larimer F."/>
            <person name="Detter C."/>
            <person name="Doggett N."/>
            <person name="Glavina T."/>
            <person name="Hawkins T."/>
            <person name="Richardson P."/>
            <person name="Lucas S."/>
            <person name="Kohara Y."/>
            <person name="Levine M."/>
            <person name="Satoh N."/>
            <person name="Rokhsar D.S."/>
        </authorList>
    </citation>
    <scope>NUCLEOTIDE SEQUENCE [LARGE SCALE GENOMIC DNA]</scope>
</reference>
<dbReference type="InterPro" id="IPR035940">
    <property type="entry name" value="CAP_sf"/>
</dbReference>
<dbReference type="PRINTS" id="PR00837">
    <property type="entry name" value="V5TPXLIKE"/>
</dbReference>
<dbReference type="InterPro" id="IPR034113">
    <property type="entry name" value="SCP_GAPR1-like"/>
</dbReference>
<gene>
    <name evidence="3" type="primary">LOC100176958</name>
</gene>
<organism evidence="3 4">
    <name type="scientific">Ciona intestinalis</name>
    <name type="common">Transparent sea squirt</name>
    <name type="synonym">Ascidia intestinalis</name>
    <dbReference type="NCBI Taxonomy" id="7719"/>
    <lineage>
        <taxon>Eukaryota</taxon>
        <taxon>Metazoa</taxon>
        <taxon>Chordata</taxon>
        <taxon>Tunicata</taxon>
        <taxon>Ascidiacea</taxon>
        <taxon>Phlebobranchia</taxon>
        <taxon>Cionidae</taxon>
        <taxon>Ciona</taxon>
    </lineage>
</organism>
<dbReference type="OMA" id="YASNTCI"/>
<dbReference type="PANTHER" id="PTHR10334">
    <property type="entry name" value="CYSTEINE-RICH SECRETORY PROTEIN-RELATED"/>
    <property type="match status" value="1"/>
</dbReference>
<dbReference type="CDD" id="cd05382">
    <property type="entry name" value="CAP_GAPR1-like"/>
    <property type="match status" value="1"/>
</dbReference>
<feature type="compositionally biased region" description="Basic and acidic residues" evidence="1">
    <location>
        <begin position="10"/>
        <end position="25"/>
    </location>
</feature>
<accession>F6YLR6</accession>
<dbReference type="FunCoup" id="F6YLR6">
    <property type="interactions" value="11"/>
</dbReference>
<reference evidence="3" key="2">
    <citation type="journal article" date="2008" name="Genome Biol.">
        <title>Improved genome assembly and evidence-based global gene model set for the chordate Ciona intestinalis: new insight into intron and operon populations.</title>
        <authorList>
            <person name="Satou Y."/>
            <person name="Mineta K."/>
            <person name="Ogasawara M."/>
            <person name="Sasakura Y."/>
            <person name="Shoguchi E."/>
            <person name="Ueno K."/>
            <person name="Yamada L."/>
            <person name="Matsumoto J."/>
            <person name="Wasserscheid J."/>
            <person name="Dewar K."/>
            <person name="Wiley G.B."/>
            <person name="Macmil S.L."/>
            <person name="Roe B.A."/>
            <person name="Zeller R.W."/>
            <person name="Hastings K.E."/>
            <person name="Lemaire P."/>
            <person name="Lindquist E."/>
            <person name="Endo T."/>
            <person name="Hotta K."/>
            <person name="Inaba K."/>
        </authorList>
    </citation>
    <scope>NUCLEOTIDE SEQUENCE [LARGE SCALE GENOMIC DNA]</scope>
    <source>
        <strain evidence="3">wild type</strain>
    </source>
</reference>
<dbReference type="FunFam" id="3.40.33.10:FF:000002">
    <property type="entry name" value="Golgi-associated plant pathogenesis-related protein 1"/>
    <property type="match status" value="1"/>
</dbReference>
<feature type="region of interest" description="Disordered" evidence="1">
    <location>
        <begin position="1"/>
        <end position="50"/>
    </location>
</feature>
<reference evidence="3" key="3">
    <citation type="submission" date="2025-08" db="UniProtKB">
        <authorList>
            <consortium name="Ensembl"/>
        </authorList>
    </citation>
    <scope>IDENTIFICATION</scope>
</reference>
<dbReference type="GeneTree" id="ENSGT00390000020276"/>
<reference evidence="3" key="4">
    <citation type="submission" date="2025-09" db="UniProtKB">
        <authorList>
            <consortium name="Ensembl"/>
        </authorList>
    </citation>
    <scope>IDENTIFICATION</scope>
</reference>
<dbReference type="AlphaFoldDB" id="F6YLR6"/>
<dbReference type="RefSeq" id="XP_026693350.1">
    <property type="nucleotide sequence ID" value="XM_026837549.1"/>
</dbReference>
<dbReference type="STRING" id="7719.ENSCINP00000001814"/>
<evidence type="ECO:0000313" key="4">
    <source>
        <dbReference type="Proteomes" id="UP000008144"/>
    </source>
</evidence>
<evidence type="ECO:0000259" key="2">
    <source>
        <dbReference type="SMART" id="SM00198"/>
    </source>
</evidence>